<keyword evidence="2" id="KW-1133">Transmembrane helix</keyword>
<proteinExistence type="predicted"/>
<dbReference type="AlphaFoldDB" id="A0AAU8JGX7"/>
<feature type="transmembrane region" description="Helical" evidence="2">
    <location>
        <begin position="220"/>
        <end position="242"/>
    </location>
</feature>
<accession>A0AAU8JGX7</accession>
<protein>
    <submittedName>
        <fullName evidence="3">HpsJ family protein</fullName>
    </submittedName>
</protein>
<reference evidence="3" key="1">
    <citation type="submission" date="2024-07" db="EMBL/GenBank/DDBJ databases">
        <authorList>
            <person name="Kim Y.J."/>
            <person name="Jeong J.Y."/>
        </authorList>
    </citation>
    <scope>NUCLEOTIDE SEQUENCE</scope>
    <source>
        <strain evidence="3">GIHE-MW2</strain>
    </source>
</reference>
<organism evidence="3">
    <name type="scientific">Planktothricoides raciborskii GIHE-MW2</name>
    <dbReference type="NCBI Taxonomy" id="2792601"/>
    <lineage>
        <taxon>Bacteria</taxon>
        <taxon>Bacillati</taxon>
        <taxon>Cyanobacteriota</taxon>
        <taxon>Cyanophyceae</taxon>
        <taxon>Oscillatoriophycideae</taxon>
        <taxon>Oscillatoriales</taxon>
        <taxon>Oscillatoriaceae</taxon>
        <taxon>Planktothricoides</taxon>
    </lineage>
</organism>
<feature type="transmembrane region" description="Helical" evidence="2">
    <location>
        <begin position="57"/>
        <end position="73"/>
    </location>
</feature>
<feature type="transmembrane region" description="Helical" evidence="2">
    <location>
        <begin position="93"/>
        <end position="113"/>
    </location>
</feature>
<dbReference type="NCBIfam" id="NF038305">
    <property type="entry name" value="HpsJ_fam"/>
    <property type="match status" value="1"/>
</dbReference>
<evidence type="ECO:0000256" key="1">
    <source>
        <dbReference type="SAM" id="Coils"/>
    </source>
</evidence>
<gene>
    <name evidence="3" type="ORF">ABWT76_000137</name>
</gene>
<keyword evidence="2" id="KW-0472">Membrane</keyword>
<feature type="coiled-coil region" evidence="1">
    <location>
        <begin position="117"/>
        <end position="155"/>
    </location>
</feature>
<name>A0AAU8JGX7_9CYAN</name>
<keyword evidence="1" id="KW-0175">Coiled coil</keyword>
<dbReference type="RefSeq" id="WP_054467787.1">
    <property type="nucleotide sequence ID" value="NZ_CP159837.1"/>
</dbReference>
<evidence type="ECO:0000313" key="3">
    <source>
        <dbReference type="EMBL" id="XCM37381.1"/>
    </source>
</evidence>
<sequence>MKARTPLPITLQAARFLKLAGMAMILISLLDFILLPIPISSGVEWSLKITTEMVDRGIVPMLGMALVFSGYAFENLGSSSEIKPKPGIDLKFWVFLISTILGLVFLAIAPIHMSNVVKARNQTIEQINKEAKDAKQQLEIRLAEQATQLRDLLATQPDLDNYVKQGNLSADELARLQKFKDDPNAFKIQMATVRANLEKQIEDRKKASEERSKVGTLKSLWRVGISCLLLASCYLTIGWTGFKGGWRPKKVRPPK</sequence>
<keyword evidence="2" id="KW-0812">Transmembrane</keyword>
<dbReference type="InterPro" id="IPR047709">
    <property type="entry name" value="HpsJ-like"/>
</dbReference>
<evidence type="ECO:0000256" key="2">
    <source>
        <dbReference type="SAM" id="Phobius"/>
    </source>
</evidence>
<dbReference type="EMBL" id="CP159837">
    <property type="protein sequence ID" value="XCM37381.1"/>
    <property type="molecule type" value="Genomic_DNA"/>
</dbReference>
<feature type="transmembrane region" description="Helical" evidence="2">
    <location>
        <begin position="16"/>
        <end position="37"/>
    </location>
</feature>